<evidence type="ECO:0000256" key="1">
    <source>
        <dbReference type="ARBA" id="ARBA00022741"/>
    </source>
</evidence>
<keyword evidence="1" id="KW-0547">Nucleotide-binding</keyword>
<evidence type="ECO:0000256" key="2">
    <source>
        <dbReference type="ARBA" id="ARBA00022840"/>
    </source>
</evidence>
<dbReference type="AlphaFoldDB" id="X1NG93"/>
<dbReference type="GO" id="GO:0005524">
    <property type="term" value="F:ATP binding"/>
    <property type="evidence" value="ECO:0007669"/>
    <property type="project" value="UniProtKB-KW"/>
</dbReference>
<dbReference type="EMBL" id="BARV01020306">
    <property type="protein sequence ID" value="GAI25825.1"/>
    <property type="molecule type" value="Genomic_DNA"/>
</dbReference>
<organism evidence="3">
    <name type="scientific">marine sediment metagenome</name>
    <dbReference type="NCBI Taxonomy" id="412755"/>
    <lineage>
        <taxon>unclassified sequences</taxon>
        <taxon>metagenomes</taxon>
        <taxon>ecological metagenomes</taxon>
    </lineage>
</organism>
<dbReference type="InterPro" id="IPR043129">
    <property type="entry name" value="ATPase_NBD"/>
</dbReference>
<name>X1NG93_9ZZZZ</name>
<gene>
    <name evidence="3" type="ORF">S06H3_33917</name>
</gene>
<sequence length="158" mass="17693">QASKAGFEISAEKDLAACYQNLDRATEAKESLGQRDEVVVIIEAEGKRTTLKLDRKLLREHTKELDKRFIDCCKKVIEELVARNKKPDRIISVGGSCRLFHVSEMIQGIFGIEPSHDTDPDLVVAKGATIWAEKCFGSEDKPIYLNGKIRKPISCYLG</sequence>
<dbReference type="Pfam" id="PF00012">
    <property type="entry name" value="HSP70"/>
    <property type="match status" value="1"/>
</dbReference>
<reference evidence="3" key="1">
    <citation type="journal article" date="2014" name="Front. Microbiol.">
        <title>High frequency of phylogenetically diverse reductive dehalogenase-homologous genes in deep subseafloor sedimentary metagenomes.</title>
        <authorList>
            <person name="Kawai M."/>
            <person name="Futagami T."/>
            <person name="Toyoda A."/>
            <person name="Takaki Y."/>
            <person name="Nishi S."/>
            <person name="Hori S."/>
            <person name="Arai W."/>
            <person name="Tsubouchi T."/>
            <person name="Morono Y."/>
            <person name="Uchiyama I."/>
            <person name="Ito T."/>
            <person name="Fujiyama A."/>
            <person name="Inagaki F."/>
            <person name="Takami H."/>
        </authorList>
    </citation>
    <scope>NUCLEOTIDE SEQUENCE</scope>
    <source>
        <strain evidence="3">Expedition CK06-06</strain>
    </source>
</reference>
<dbReference type="Gene3D" id="3.90.640.10">
    <property type="entry name" value="Actin, Chain A, domain 4"/>
    <property type="match status" value="1"/>
</dbReference>
<evidence type="ECO:0000313" key="3">
    <source>
        <dbReference type="EMBL" id="GAI25825.1"/>
    </source>
</evidence>
<dbReference type="Gene3D" id="3.30.420.40">
    <property type="match status" value="2"/>
</dbReference>
<feature type="non-terminal residue" evidence="3">
    <location>
        <position position="1"/>
    </location>
</feature>
<proteinExistence type="predicted"/>
<protein>
    <submittedName>
        <fullName evidence="3">Uncharacterized protein</fullName>
    </submittedName>
</protein>
<accession>X1NG93</accession>
<keyword evidence="2" id="KW-0067">ATP-binding</keyword>
<dbReference type="InterPro" id="IPR013126">
    <property type="entry name" value="Hsp_70_fam"/>
</dbReference>
<dbReference type="GO" id="GO:0140662">
    <property type="term" value="F:ATP-dependent protein folding chaperone"/>
    <property type="evidence" value="ECO:0007669"/>
    <property type="project" value="InterPro"/>
</dbReference>
<dbReference type="SUPFAM" id="SSF53067">
    <property type="entry name" value="Actin-like ATPase domain"/>
    <property type="match status" value="1"/>
</dbReference>
<comment type="caution">
    <text evidence="3">The sequence shown here is derived from an EMBL/GenBank/DDBJ whole genome shotgun (WGS) entry which is preliminary data.</text>
</comment>